<feature type="transmembrane region" description="Helical" evidence="1">
    <location>
        <begin position="243"/>
        <end position="260"/>
    </location>
</feature>
<name>A0A839U7H8_9HYPH</name>
<protein>
    <recommendedName>
        <fullName evidence="2">Bacteriophage tail tape measure N-terminal domain-containing protein</fullName>
    </recommendedName>
</protein>
<evidence type="ECO:0000313" key="3">
    <source>
        <dbReference type="EMBL" id="MBB3144942.1"/>
    </source>
</evidence>
<dbReference type="Proteomes" id="UP000554520">
    <property type="component" value="Unassembled WGS sequence"/>
</dbReference>
<keyword evidence="1" id="KW-0472">Membrane</keyword>
<feature type="domain" description="Bacteriophage tail tape measure N-terminal" evidence="2">
    <location>
        <begin position="93"/>
        <end position="171"/>
    </location>
</feature>
<proteinExistence type="predicted"/>
<keyword evidence="1" id="KW-1133">Transmembrane helix</keyword>
<evidence type="ECO:0000259" key="2">
    <source>
        <dbReference type="Pfam" id="PF06791"/>
    </source>
</evidence>
<evidence type="ECO:0000256" key="1">
    <source>
        <dbReference type="SAM" id="Phobius"/>
    </source>
</evidence>
<reference evidence="3 4" key="1">
    <citation type="submission" date="2020-08" db="EMBL/GenBank/DDBJ databases">
        <title>Genomic Encyclopedia of Type Strains, Phase III (KMG-III): the genomes of soil and plant-associated and newly described type strains.</title>
        <authorList>
            <person name="Whitman W."/>
        </authorList>
    </citation>
    <scope>NUCLEOTIDE SEQUENCE [LARGE SCALE GENOMIC DNA]</scope>
    <source>
        <strain evidence="3 4">CECT 7015</strain>
    </source>
</reference>
<dbReference type="AlphaFoldDB" id="A0A839U7H8"/>
<feature type="transmembrane region" description="Helical" evidence="1">
    <location>
        <begin position="147"/>
        <end position="170"/>
    </location>
</feature>
<gene>
    <name evidence="3" type="ORF">FHS21_001343</name>
</gene>
<sequence>MPDIASLGVEAKASGVDQTAKALDRLTGAAKRAEAATESIGPVSSKAGAMASQAANSHATALNAEAAAATRASGAMKAHATAVSASGRQLVGANHNVANLAAQFQDIGVSAAMSMNPLQIALQQGTQIGAVLGPMGAAGAVKNLGSAFLSIISPVSLATIGLVAAVAAGLQMVNWTKLGAAALVGLADSLQVIAPYAIGAAAALALLYAPAIIGGIVQVIALLGRVAVAAVIAASAMAAANPGLAFILGITLAVAAANIFRDELAQIFGFDIVKSAKDGVNALIATFVGAYQGIKATWKQLPAAIGDIVYQTVNATIKGVESMINSVVKLMNTYIGGLYNSVGGLASELGVDIGSFKDIGQVSFGGIDNPYAGAADSVNAGIADAMKSAQGTDYVGNFGSAIAKGASAASAKLKEMAKDLLSVDDKSKKKKGGKTEAEKYDDIVKGAERRIASLKAEQAAIGLTEEASAKLRYETDLLNQAQQKGITLTAAQKTELSGLAGQMASIEAATKKAKEALDFAKEATGGFLSDLRSGLQSGEGFFKSFGNAAVNVLDKIVDKLQDDLVNALFSVNKAGGSLGGIGGGILGIFTKIFGGGASSAASDPWAGLRMANGGAYVGGVQRFANGGAFTNSVVSSPTKFRFAKGTGMMGEAGPEAIMPLKRDSSGRLGVASNGGANSNAPLPLDVRVSVDDDGKLAVIARQAGSEAGAQQADVRVKTFSKRELPDRLNEIKMAPRKRG</sequence>
<keyword evidence="1" id="KW-0812">Transmembrane</keyword>
<dbReference type="Pfam" id="PF06791">
    <property type="entry name" value="TMP_2"/>
    <property type="match status" value="1"/>
</dbReference>
<comment type="caution">
    <text evidence="3">The sequence shown here is derived from an EMBL/GenBank/DDBJ whole genome shotgun (WGS) entry which is preliminary data.</text>
</comment>
<keyword evidence="4" id="KW-1185">Reference proteome</keyword>
<dbReference type="InterPro" id="IPR009628">
    <property type="entry name" value="Phage_tape_measure_N"/>
</dbReference>
<evidence type="ECO:0000313" key="4">
    <source>
        <dbReference type="Proteomes" id="UP000554520"/>
    </source>
</evidence>
<dbReference type="RefSeq" id="WP_183661365.1">
    <property type="nucleotide sequence ID" value="NZ_JACHXN010000003.1"/>
</dbReference>
<accession>A0A839U7H8</accession>
<dbReference type="EMBL" id="JACHXN010000003">
    <property type="protein sequence ID" value="MBB3144942.1"/>
    <property type="molecule type" value="Genomic_DNA"/>
</dbReference>
<organism evidence="3 4">
    <name type="scientific">Phyllobacterium trifolii</name>
    <dbReference type="NCBI Taxonomy" id="300193"/>
    <lineage>
        <taxon>Bacteria</taxon>
        <taxon>Pseudomonadati</taxon>
        <taxon>Pseudomonadota</taxon>
        <taxon>Alphaproteobacteria</taxon>
        <taxon>Hyphomicrobiales</taxon>
        <taxon>Phyllobacteriaceae</taxon>
        <taxon>Phyllobacterium</taxon>
    </lineage>
</organism>